<dbReference type="PANTHER" id="PTHR36785">
    <property type="entry name" value="OS05G0502500 PROTEIN"/>
    <property type="match status" value="1"/>
</dbReference>
<feature type="transmembrane region" description="Helical" evidence="1">
    <location>
        <begin position="143"/>
        <end position="166"/>
    </location>
</feature>
<keyword evidence="3" id="KW-1185">Reference proteome</keyword>
<gene>
    <name evidence="2" type="ORF">LTRI10_LOCUS728</name>
</gene>
<name>A0AAV2C8U6_9ROSI</name>
<protein>
    <submittedName>
        <fullName evidence="2">Uncharacterized protein</fullName>
    </submittedName>
</protein>
<organism evidence="2 3">
    <name type="scientific">Linum trigynum</name>
    <dbReference type="NCBI Taxonomy" id="586398"/>
    <lineage>
        <taxon>Eukaryota</taxon>
        <taxon>Viridiplantae</taxon>
        <taxon>Streptophyta</taxon>
        <taxon>Embryophyta</taxon>
        <taxon>Tracheophyta</taxon>
        <taxon>Spermatophyta</taxon>
        <taxon>Magnoliopsida</taxon>
        <taxon>eudicotyledons</taxon>
        <taxon>Gunneridae</taxon>
        <taxon>Pentapetalae</taxon>
        <taxon>rosids</taxon>
        <taxon>fabids</taxon>
        <taxon>Malpighiales</taxon>
        <taxon>Linaceae</taxon>
        <taxon>Linum</taxon>
    </lineage>
</organism>
<dbReference type="Proteomes" id="UP001497516">
    <property type="component" value="Chromosome 1"/>
</dbReference>
<evidence type="ECO:0000313" key="3">
    <source>
        <dbReference type="Proteomes" id="UP001497516"/>
    </source>
</evidence>
<keyword evidence="1" id="KW-1133">Transmembrane helix</keyword>
<accession>A0AAV2C8U6</accession>
<dbReference type="AlphaFoldDB" id="A0AAV2C8U6"/>
<dbReference type="EMBL" id="OZ034813">
    <property type="protein sequence ID" value="CAL1352785.1"/>
    <property type="molecule type" value="Genomic_DNA"/>
</dbReference>
<keyword evidence="1" id="KW-0472">Membrane</keyword>
<reference evidence="2 3" key="1">
    <citation type="submission" date="2024-04" db="EMBL/GenBank/DDBJ databases">
        <authorList>
            <person name="Fracassetti M."/>
        </authorList>
    </citation>
    <scope>NUCLEOTIDE SEQUENCE [LARGE SCALE GENOMIC DNA]</scope>
</reference>
<feature type="transmembrane region" description="Helical" evidence="1">
    <location>
        <begin position="111"/>
        <end position="131"/>
    </location>
</feature>
<keyword evidence="1" id="KW-0812">Transmembrane</keyword>
<proteinExistence type="predicted"/>
<sequence>MSSLLLQAPVHFSPLNSIPSDFPAKPASSISPPCLKVVAFDRKRLRLEPCRGTRGFLELGTSKDGIFVKDGRGRKNSDRVVLVRFNQGFGGGGGSGGGGGGGRDNGGTARILGNLALAIGLTYLSMTGQLGRVFDAVGWVLDAVISLWLLAVILPIVGVGAFLWWAGRDMLQSSCPTCGNEFQVFKSTLKDEPQMCPFCSQPFSVENGKFVRDSVKSSNESTFFGEAFSNFYSGSDKGGKDSSSSAVVDIEAEVKDAD</sequence>
<dbReference type="PANTHER" id="PTHR36785:SF1">
    <property type="entry name" value="OS05G0502500 PROTEIN"/>
    <property type="match status" value="1"/>
</dbReference>
<evidence type="ECO:0000256" key="1">
    <source>
        <dbReference type="SAM" id="Phobius"/>
    </source>
</evidence>
<evidence type="ECO:0000313" key="2">
    <source>
        <dbReference type="EMBL" id="CAL1352785.1"/>
    </source>
</evidence>